<comment type="function">
    <text evidence="8">Catalyzes the attachment of tryptophan to tRNA(Trp).</text>
</comment>
<proteinExistence type="inferred from homology"/>
<keyword evidence="2 8" id="KW-0436">Ligase</keyword>
<feature type="short sequence motif" description="'KMSKS' region" evidence="8">
    <location>
        <begin position="196"/>
        <end position="200"/>
    </location>
</feature>
<dbReference type="GO" id="GO:0005524">
    <property type="term" value="F:ATP binding"/>
    <property type="evidence" value="ECO:0007669"/>
    <property type="project" value="UniProtKB-UniRule"/>
</dbReference>
<dbReference type="GO" id="GO:0006436">
    <property type="term" value="P:tryptophanyl-tRNA aminoacylation"/>
    <property type="evidence" value="ECO:0007669"/>
    <property type="project" value="UniProtKB-UniRule"/>
</dbReference>
<evidence type="ECO:0000256" key="9">
    <source>
        <dbReference type="RuleBase" id="RU363036"/>
    </source>
</evidence>
<feature type="binding site" evidence="8">
    <location>
        <position position="136"/>
    </location>
    <ligand>
        <name>L-tryptophan</name>
        <dbReference type="ChEBI" id="CHEBI:57912"/>
    </ligand>
</feature>
<keyword evidence="11" id="KW-1185">Reference proteome</keyword>
<dbReference type="SUPFAM" id="SSF52374">
    <property type="entry name" value="Nucleotidylyl transferase"/>
    <property type="match status" value="1"/>
</dbReference>
<comment type="similarity">
    <text evidence="1 8 9">Belongs to the class-I aminoacyl-tRNA synthetase family.</text>
</comment>
<organism evidence="10 11">
    <name type="scientific">Alicyclobacillus mengziensis</name>
    <dbReference type="NCBI Taxonomy" id="2931921"/>
    <lineage>
        <taxon>Bacteria</taxon>
        <taxon>Bacillati</taxon>
        <taxon>Bacillota</taxon>
        <taxon>Bacilli</taxon>
        <taxon>Bacillales</taxon>
        <taxon>Alicyclobacillaceae</taxon>
        <taxon>Alicyclobacillus</taxon>
    </lineage>
</organism>
<dbReference type="InterPro" id="IPR001412">
    <property type="entry name" value="aa-tRNA-synth_I_CS"/>
</dbReference>
<dbReference type="KEGG" id="afx:JZ786_20365"/>
<comment type="subunit">
    <text evidence="8">Homodimer.</text>
</comment>
<evidence type="ECO:0000256" key="8">
    <source>
        <dbReference type="HAMAP-Rule" id="MF_00140"/>
    </source>
</evidence>
<keyword evidence="8" id="KW-0963">Cytoplasm</keyword>
<keyword evidence="4 8" id="KW-0067">ATP-binding</keyword>
<evidence type="ECO:0000256" key="1">
    <source>
        <dbReference type="ARBA" id="ARBA00005594"/>
    </source>
</evidence>
<dbReference type="EMBL" id="CP071182">
    <property type="protein sequence ID" value="QSO46765.1"/>
    <property type="molecule type" value="Genomic_DNA"/>
</dbReference>
<dbReference type="PRINTS" id="PR01039">
    <property type="entry name" value="TRNASYNTHTRP"/>
</dbReference>
<dbReference type="PANTHER" id="PTHR43766:SF1">
    <property type="entry name" value="TRYPTOPHAN--TRNA LIGASE, MITOCHONDRIAL"/>
    <property type="match status" value="1"/>
</dbReference>
<evidence type="ECO:0000256" key="6">
    <source>
        <dbReference type="ARBA" id="ARBA00023146"/>
    </source>
</evidence>
<comment type="subcellular location">
    <subcellularLocation>
        <location evidence="8">Cytoplasm</location>
    </subcellularLocation>
</comment>
<dbReference type="FunFam" id="1.10.240.10:FF:000002">
    <property type="entry name" value="Tryptophan--tRNA ligase"/>
    <property type="match status" value="1"/>
</dbReference>
<dbReference type="InterPro" id="IPR024109">
    <property type="entry name" value="Trp-tRNA-ligase_bac-type"/>
</dbReference>
<feature type="binding site" evidence="8">
    <location>
        <begin position="196"/>
        <end position="200"/>
    </location>
    <ligand>
        <name>ATP</name>
        <dbReference type="ChEBI" id="CHEBI:30616"/>
    </ligand>
</feature>
<feature type="binding site" evidence="8">
    <location>
        <begin position="13"/>
        <end position="15"/>
    </location>
    <ligand>
        <name>ATP</name>
        <dbReference type="ChEBI" id="CHEBI:30616"/>
    </ligand>
</feature>
<dbReference type="GO" id="GO:0005829">
    <property type="term" value="C:cytosol"/>
    <property type="evidence" value="ECO:0007669"/>
    <property type="project" value="TreeGrafter"/>
</dbReference>
<evidence type="ECO:0000256" key="2">
    <source>
        <dbReference type="ARBA" id="ARBA00022598"/>
    </source>
</evidence>
<dbReference type="Gene3D" id="1.10.240.10">
    <property type="entry name" value="Tyrosyl-Transfer RNA Synthetase"/>
    <property type="match status" value="1"/>
</dbReference>
<feature type="short sequence motif" description="'HIGH' region" evidence="8">
    <location>
        <begin position="14"/>
        <end position="22"/>
    </location>
</feature>
<dbReference type="Gene3D" id="3.40.50.620">
    <property type="entry name" value="HUPs"/>
    <property type="match status" value="1"/>
</dbReference>
<dbReference type="AlphaFoldDB" id="A0A9X7VXS1"/>
<name>A0A9X7VXS1_9BACL</name>
<protein>
    <recommendedName>
        <fullName evidence="8">Tryptophan--tRNA ligase</fullName>
        <ecNumber evidence="8">6.1.1.2</ecNumber>
    </recommendedName>
    <alternativeName>
        <fullName evidence="8">Tryptophanyl-tRNA synthetase</fullName>
        <shortName evidence="8">TrpRS</shortName>
    </alternativeName>
</protein>
<sequence length="330" mass="36686">MAEQKQRVFSGIQPSGTLTLGNYLGAMKNFVTLQDEADCIFCIVDLHAITVPQEPAALRQNTINLAALYLAAGINPEKSTLFIQSHVPAHAELGWMLQCVAYYGELGRMTQFKDKSAKKEVVTAGLFTYPALMAADILLYQTTLVPVGEDQKQHLELTRDIAERFNSKYGETFTIPEPFIPKVGGRIMSLEDPTKKMSKSDESAGAYISMLDDPAVIRKKLSRAVTDSGREVRYDPEEKAAISNLMTIYSLCANKSLEEIEQQYEGQGYGPFKKDLAEVVVSTLEPIQQRYQELLNSGEVEQILRNGAERAASQCSETLNHVKSRFGFIL</sequence>
<reference evidence="10 11" key="1">
    <citation type="submission" date="2021-02" db="EMBL/GenBank/DDBJ databases">
        <title>Alicyclobacillus curvatus sp. nov. and Alicyclobacillus mengziensis sp. nov., two acidophilic bacteria isolated from acid mine drainage.</title>
        <authorList>
            <person name="Huang Y."/>
        </authorList>
    </citation>
    <scope>NUCLEOTIDE SEQUENCE [LARGE SCALE GENOMIC DNA]</scope>
    <source>
        <strain evidence="10 11">S30H14</strain>
    </source>
</reference>
<dbReference type="RefSeq" id="WP_206656128.1">
    <property type="nucleotide sequence ID" value="NZ_CP071182.1"/>
</dbReference>
<feature type="binding site" evidence="8">
    <location>
        <position position="187"/>
    </location>
    <ligand>
        <name>ATP</name>
        <dbReference type="ChEBI" id="CHEBI:30616"/>
    </ligand>
</feature>
<dbReference type="InterPro" id="IPR002306">
    <property type="entry name" value="Trp-tRNA-ligase"/>
</dbReference>
<dbReference type="InterPro" id="IPR002305">
    <property type="entry name" value="aa-tRNA-synth_Ic"/>
</dbReference>
<accession>A0A9X7VXS1</accession>
<evidence type="ECO:0000256" key="5">
    <source>
        <dbReference type="ARBA" id="ARBA00022917"/>
    </source>
</evidence>
<evidence type="ECO:0000313" key="10">
    <source>
        <dbReference type="EMBL" id="QSO46765.1"/>
    </source>
</evidence>
<dbReference type="PROSITE" id="PS00178">
    <property type="entry name" value="AA_TRNA_LIGASE_I"/>
    <property type="match status" value="1"/>
</dbReference>
<keyword evidence="6 8" id="KW-0030">Aminoacyl-tRNA synthetase</keyword>
<dbReference type="HAMAP" id="MF_00140_B">
    <property type="entry name" value="Trp_tRNA_synth_B"/>
    <property type="match status" value="1"/>
</dbReference>
<feature type="binding site" evidence="8">
    <location>
        <begin position="21"/>
        <end position="22"/>
    </location>
    <ligand>
        <name>ATP</name>
        <dbReference type="ChEBI" id="CHEBI:30616"/>
    </ligand>
</feature>
<comment type="catalytic activity">
    <reaction evidence="7 8">
        <text>tRNA(Trp) + L-tryptophan + ATP = L-tryptophyl-tRNA(Trp) + AMP + diphosphate + H(+)</text>
        <dbReference type="Rhea" id="RHEA:24080"/>
        <dbReference type="Rhea" id="RHEA-COMP:9671"/>
        <dbReference type="Rhea" id="RHEA-COMP:9705"/>
        <dbReference type="ChEBI" id="CHEBI:15378"/>
        <dbReference type="ChEBI" id="CHEBI:30616"/>
        <dbReference type="ChEBI" id="CHEBI:33019"/>
        <dbReference type="ChEBI" id="CHEBI:57912"/>
        <dbReference type="ChEBI" id="CHEBI:78442"/>
        <dbReference type="ChEBI" id="CHEBI:78535"/>
        <dbReference type="ChEBI" id="CHEBI:456215"/>
        <dbReference type="EC" id="6.1.1.2"/>
    </reaction>
</comment>
<dbReference type="NCBIfam" id="TIGR00233">
    <property type="entry name" value="trpS"/>
    <property type="match status" value="1"/>
</dbReference>
<feature type="binding site" evidence="8">
    <location>
        <begin position="148"/>
        <end position="150"/>
    </location>
    <ligand>
        <name>ATP</name>
        <dbReference type="ChEBI" id="CHEBI:30616"/>
    </ligand>
</feature>
<dbReference type="GO" id="GO:0004830">
    <property type="term" value="F:tryptophan-tRNA ligase activity"/>
    <property type="evidence" value="ECO:0007669"/>
    <property type="project" value="UniProtKB-UniRule"/>
</dbReference>
<dbReference type="Proteomes" id="UP000663505">
    <property type="component" value="Chromosome"/>
</dbReference>
<keyword evidence="5 8" id="KW-0648">Protein biosynthesis</keyword>
<dbReference type="EC" id="6.1.1.2" evidence="8"/>
<evidence type="ECO:0000256" key="4">
    <source>
        <dbReference type="ARBA" id="ARBA00022840"/>
    </source>
</evidence>
<gene>
    <name evidence="8 10" type="primary">trpS</name>
    <name evidence="10" type="ORF">JZ786_20365</name>
</gene>
<dbReference type="InterPro" id="IPR050203">
    <property type="entry name" value="Trp-tRNA_synthetase"/>
</dbReference>
<evidence type="ECO:0000256" key="3">
    <source>
        <dbReference type="ARBA" id="ARBA00022741"/>
    </source>
</evidence>
<dbReference type="PANTHER" id="PTHR43766">
    <property type="entry name" value="TRYPTOPHAN--TRNA LIGASE, MITOCHONDRIAL"/>
    <property type="match status" value="1"/>
</dbReference>
<evidence type="ECO:0000256" key="7">
    <source>
        <dbReference type="ARBA" id="ARBA00049929"/>
    </source>
</evidence>
<dbReference type="CDD" id="cd00806">
    <property type="entry name" value="TrpRS_core"/>
    <property type="match status" value="1"/>
</dbReference>
<dbReference type="InterPro" id="IPR014729">
    <property type="entry name" value="Rossmann-like_a/b/a_fold"/>
</dbReference>
<dbReference type="Pfam" id="PF00579">
    <property type="entry name" value="tRNA-synt_1b"/>
    <property type="match status" value="1"/>
</dbReference>
<keyword evidence="3 8" id="KW-0547">Nucleotide-binding</keyword>
<evidence type="ECO:0000313" key="11">
    <source>
        <dbReference type="Proteomes" id="UP000663505"/>
    </source>
</evidence>